<keyword evidence="1" id="KW-0812">Transmembrane</keyword>
<organism evidence="2 3">
    <name type="scientific">Candidatus Kaiserbacteria bacterium RIFOXYB1_FULL_46_14</name>
    <dbReference type="NCBI Taxonomy" id="1798531"/>
    <lineage>
        <taxon>Bacteria</taxon>
        <taxon>Candidatus Kaiseribacteriota</taxon>
    </lineage>
</organism>
<dbReference type="EMBL" id="MFMS01000004">
    <property type="protein sequence ID" value="OGG85854.1"/>
    <property type="molecule type" value="Genomic_DNA"/>
</dbReference>
<protein>
    <submittedName>
        <fullName evidence="2">Uncharacterized protein</fullName>
    </submittedName>
</protein>
<keyword evidence="1" id="KW-1133">Transmembrane helix</keyword>
<accession>A0A1F6FJ11</accession>
<comment type="caution">
    <text evidence="2">The sequence shown here is derived from an EMBL/GenBank/DDBJ whole genome shotgun (WGS) entry which is preliminary data.</text>
</comment>
<gene>
    <name evidence="2" type="ORF">A2392_00360</name>
</gene>
<dbReference type="STRING" id="1798531.A2392_00360"/>
<proteinExistence type="predicted"/>
<evidence type="ECO:0000313" key="3">
    <source>
        <dbReference type="Proteomes" id="UP000177395"/>
    </source>
</evidence>
<name>A0A1F6FJ11_9BACT</name>
<feature type="transmembrane region" description="Helical" evidence="1">
    <location>
        <begin position="52"/>
        <end position="76"/>
    </location>
</feature>
<sequence>MRDENDIPFNEYSVDFFTFLNSLFERLFGGGSDGGIASGWSISDFISMLANIWSIIVVLSWLLAALFLFGLIYAYIRGEQVGEVIAAILKRQEETYDELYRQGAKNGRWHDILSHIESDRMNDWKLAIIEADILLEELLESIGLLGATVGDKLKNASPTSFRTVNQAWRAHNVRNRIAHEGSEFELSQREAQETIAQYKMVFEEFNAI</sequence>
<dbReference type="AlphaFoldDB" id="A0A1F6FJ11"/>
<evidence type="ECO:0000256" key="1">
    <source>
        <dbReference type="SAM" id="Phobius"/>
    </source>
</evidence>
<evidence type="ECO:0000313" key="2">
    <source>
        <dbReference type="EMBL" id="OGG85854.1"/>
    </source>
</evidence>
<keyword evidence="1" id="KW-0472">Membrane</keyword>
<reference evidence="2 3" key="1">
    <citation type="journal article" date="2016" name="Nat. Commun.">
        <title>Thousands of microbial genomes shed light on interconnected biogeochemical processes in an aquifer system.</title>
        <authorList>
            <person name="Anantharaman K."/>
            <person name="Brown C.T."/>
            <person name="Hug L.A."/>
            <person name="Sharon I."/>
            <person name="Castelle C.J."/>
            <person name="Probst A.J."/>
            <person name="Thomas B.C."/>
            <person name="Singh A."/>
            <person name="Wilkins M.J."/>
            <person name="Karaoz U."/>
            <person name="Brodie E.L."/>
            <person name="Williams K.H."/>
            <person name="Hubbard S.S."/>
            <person name="Banfield J.F."/>
        </authorList>
    </citation>
    <scope>NUCLEOTIDE SEQUENCE [LARGE SCALE GENOMIC DNA]</scope>
</reference>
<dbReference type="Proteomes" id="UP000177395">
    <property type="component" value="Unassembled WGS sequence"/>
</dbReference>